<evidence type="ECO:0000313" key="5">
    <source>
        <dbReference type="EMBL" id="CEK80646.1"/>
    </source>
</evidence>
<keyword evidence="2" id="KW-0863">Zinc-finger</keyword>
<dbReference type="Pfam" id="PF12874">
    <property type="entry name" value="zf-met"/>
    <property type="match status" value="3"/>
</dbReference>
<dbReference type="PROSITE" id="PS00028">
    <property type="entry name" value="ZINC_FINGER_C2H2_1"/>
    <property type="match status" value="1"/>
</dbReference>
<gene>
    <name evidence="5" type="primary">ORF121909</name>
</gene>
<dbReference type="InterPro" id="IPR022755">
    <property type="entry name" value="Znf_C2H2_jaz"/>
</dbReference>
<keyword evidence="3" id="KW-0862">Zinc</keyword>
<dbReference type="GO" id="GO:0008270">
    <property type="term" value="F:zinc ion binding"/>
    <property type="evidence" value="ECO:0007669"/>
    <property type="project" value="UniProtKB-KW"/>
</dbReference>
<dbReference type="Gene3D" id="3.30.160.60">
    <property type="entry name" value="Classic Zinc Finger"/>
    <property type="match status" value="4"/>
</dbReference>
<evidence type="ECO:0000259" key="4">
    <source>
        <dbReference type="PROSITE" id="PS00028"/>
    </source>
</evidence>
<dbReference type="EMBL" id="HACG01033781">
    <property type="protein sequence ID" value="CEK80646.1"/>
    <property type="molecule type" value="Transcribed_RNA"/>
</dbReference>
<dbReference type="PANTHER" id="PTHR46786:SF1">
    <property type="entry name" value="ZINC FINGER MATRIN-TYPE PROTEIN 3"/>
    <property type="match status" value="1"/>
</dbReference>
<dbReference type="InterPro" id="IPR003604">
    <property type="entry name" value="Matrin/U1-like-C_Znf_C2H2"/>
</dbReference>
<dbReference type="SMART" id="SM00355">
    <property type="entry name" value="ZnF_C2H2"/>
    <property type="match status" value="4"/>
</dbReference>
<protein>
    <recommendedName>
        <fullName evidence="4">C2H2-type domain-containing protein</fullName>
    </recommendedName>
</protein>
<dbReference type="SUPFAM" id="SSF57667">
    <property type="entry name" value="beta-beta-alpha zinc fingers"/>
    <property type="match status" value="4"/>
</dbReference>
<name>A0A0B7AKW6_9EUPU</name>
<dbReference type="InterPro" id="IPR052644">
    <property type="entry name" value="ZMAT3"/>
</dbReference>
<dbReference type="GO" id="GO:0003676">
    <property type="term" value="F:nucleic acid binding"/>
    <property type="evidence" value="ECO:0007669"/>
    <property type="project" value="InterPro"/>
</dbReference>
<evidence type="ECO:0000256" key="1">
    <source>
        <dbReference type="ARBA" id="ARBA00022723"/>
    </source>
</evidence>
<evidence type="ECO:0000256" key="2">
    <source>
        <dbReference type="ARBA" id="ARBA00022771"/>
    </source>
</evidence>
<feature type="domain" description="C2H2-type" evidence="4">
    <location>
        <begin position="9"/>
        <end position="31"/>
    </location>
</feature>
<organism evidence="5">
    <name type="scientific">Arion vulgaris</name>
    <dbReference type="NCBI Taxonomy" id="1028688"/>
    <lineage>
        <taxon>Eukaryota</taxon>
        <taxon>Metazoa</taxon>
        <taxon>Spiralia</taxon>
        <taxon>Lophotrochozoa</taxon>
        <taxon>Mollusca</taxon>
        <taxon>Gastropoda</taxon>
        <taxon>Heterobranchia</taxon>
        <taxon>Euthyneura</taxon>
        <taxon>Panpulmonata</taxon>
        <taxon>Eupulmonata</taxon>
        <taxon>Stylommatophora</taxon>
        <taxon>Helicina</taxon>
        <taxon>Arionoidea</taxon>
        <taxon>Arionidae</taxon>
        <taxon>Arion</taxon>
    </lineage>
</organism>
<evidence type="ECO:0000256" key="3">
    <source>
        <dbReference type="ARBA" id="ARBA00022833"/>
    </source>
</evidence>
<accession>A0A0B7AKW6</accession>
<proteinExistence type="predicted"/>
<dbReference type="Pfam" id="PF12171">
    <property type="entry name" value="zf-C2H2_jaz"/>
    <property type="match status" value="1"/>
</dbReference>
<dbReference type="InterPro" id="IPR036236">
    <property type="entry name" value="Znf_C2H2_sf"/>
</dbReference>
<reference evidence="5" key="1">
    <citation type="submission" date="2014-12" db="EMBL/GenBank/DDBJ databases">
        <title>Insight into the proteome of Arion vulgaris.</title>
        <authorList>
            <person name="Aradska J."/>
            <person name="Bulat T."/>
            <person name="Smidak R."/>
            <person name="Sarate P."/>
            <person name="Gangsoo J."/>
            <person name="Sialana F."/>
            <person name="Bilban M."/>
            <person name="Lubec G."/>
        </authorList>
    </citation>
    <scope>NUCLEOTIDE SEQUENCE</scope>
    <source>
        <tissue evidence="5">Skin</tissue>
    </source>
</reference>
<dbReference type="AlphaFoldDB" id="A0A0B7AKW6"/>
<keyword evidence="1" id="KW-0479">Metal-binding</keyword>
<dbReference type="SMART" id="SM00451">
    <property type="entry name" value="ZnF_U1"/>
    <property type="match status" value="4"/>
</dbReference>
<dbReference type="InterPro" id="IPR013087">
    <property type="entry name" value="Znf_C2H2_type"/>
</dbReference>
<sequence length="332" mass="36690">MMPVFKAYCNVCNLWLNSDDQLVAHQTGKSHKRRKMFTGDNLTGSSQLTDQARTIALMIANQGNSSKVISHNNYQSGEGICTTQRDNNVGLNEANRNKFIKGDEYFCNICVVHLTSRSQADMHYMGSKHKKTMAVMAGKHDQIQDEGVKRMLESVCEICNVSLSSKAVADAHYAGSKHERKLRLSQSIRGSTGTVYNGEKFLSTIGTQSLQVITNSLSQSVQSSSISMVPVHPGSVGDHHKGLVVPYLYCSFCGVRVNSQQQMEAHWQGTKHKNTVNGTFSQPSSTFVAQPITNHNQHVNMNHFNSHGNYGSSNVHATHRTGQSTLYVSHPF</sequence>
<dbReference type="PANTHER" id="PTHR46786">
    <property type="entry name" value="ZINC FINGER MATRIN-TYPE PROTEIN 3"/>
    <property type="match status" value="1"/>
</dbReference>